<dbReference type="KEGG" id="oan:Oant_0887"/>
<dbReference type="AlphaFoldDB" id="A6WXA5"/>
<reference evidence="1 2" key="1">
    <citation type="journal article" date="2011" name="J. Bacteriol.">
        <title>Genome of Ochrobactrum anthropi ATCC 49188 T, a versatile opportunistic pathogen and symbiont of several eukaryotic hosts.</title>
        <authorList>
            <person name="Chain P.S."/>
            <person name="Lang D.M."/>
            <person name="Comerci D.J."/>
            <person name="Malfatti S.A."/>
            <person name="Vergez L.M."/>
            <person name="Shin M."/>
            <person name="Ugalde R.A."/>
            <person name="Garcia E."/>
            <person name="Tolmasky M.E."/>
        </authorList>
    </citation>
    <scope>NUCLEOTIDE SEQUENCE [LARGE SCALE GENOMIC DNA]</scope>
    <source>
        <strain evidence="2">ATCC 49188 / DSM 6882 / CCUG 24695 / JCM 21032 / LMG 3331 / NBRC 15819 / NCTC 12168 / Alc 37</strain>
    </source>
</reference>
<proteinExistence type="predicted"/>
<dbReference type="HOGENOM" id="CLU_946069_0_0_5"/>
<keyword evidence="2" id="KW-1185">Reference proteome</keyword>
<organism evidence="1 2">
    <name type="scientific">Brucella anthropi (strain ATCC 49188 / DSM 6882 / CCUG 24695 / JCM 21032 / LMG 3331 / NBRC 15819 / NCTC 12168 / Alc 37)</name>
    <name type="common">Ochrobactrum anthropi</name>
    <dbReference type="NCBI Taxonomy" id="439375"/>
    <lineage>
        <taxon>Bacteria</taxon>
        <taxon>Pseudomonadati</taxon>
        <taxon>Pseudomonadota</taxon>
        <taxon>Alphaproteobacteria</taxon>
        <taxon>Hyphomicrobiales</taxon>
        <taxon>Brucellaceae</taxon>
        <taxon>Brucella/Ochrobactrum group</taxon>
        <taxon>Brucella</taxon>
    </lineage>
</organism>
<accession>A6WXA5</accession>
<dbReference type="Proteomes" id="UP000002301">
    <property type="component" value="Chromosome 1"/>
</dbReference>
<protein>
    <submittedName>
        <fullName evidence="1">Uncharacterized protein</fullName>
    </submittedName>
</protein>
<gene>
    <name evidence="1" type="ordered locus">Oant_0887</name>
</gene>
<name>A6WXA5_BRUA4</name>
<dbReference type="EMBL" id="CP000758">
    <property type="protein sequence ID" value="ABS13609.1"/>
    <property type="molecule type" value="Genomic_DNA"/>
</dbReference>
<evidence type="ECO:0000313" key="2">
    <source>
        <dbReference type="Proteomes" id="UP000002301"/>
    </source>
</evidence>
<sequence>MSLGIVLACFTNITSTGRGWYQPFRYFRSSVRANGVHSCPCSGPNTLAGIVIMRDPRSIRNVIVDRRSAFLRGRQIGIDGVTVRVGDRLRGEAPPPLKGPYPTPKACGAAAAPYSSVFRISKNLVGVCINCIQNLGFLMSYATQNSNLWTPKLVGEVLVEMARWLATHGGRVGPARLRSVMPELAMELADRLSEGWSSIQANQVTHRRPSYGPRAVSLFERALDWQGTYLLGECGAGRVLALWLRCRITKLKFDAELKARGWSRATAYRKRDKALSLVAQGLTRNNETPPDWWR</sequence>
<dbReference type="STRING" id="439375.Oant_0887"/>
<evidence type="ECO:0000313" key="1">
    <source>
        <dbReference type="EMBL" id="ABS13609.1"/>
    </source>
</evidence>